<dbReference type="Proteomes" id="UP000507470">
    <property type="component" value="Unassembled WGS sequence"/>
</dbReference>
<protein>
    <submittedName>
        <fullName evidence="2">Uncharacterized protein</fullName>
    </submittedName>
</protein>
<dbReference type="Gene3D" id="1.20.5.1700">
    <property type="match status" value="1"/>
</dbReference>
<name>A0A6J8DTZ4_MYTCO</name>
<organism evidence="2 3">
    <name type="scientific">Mytilus coruscus</name>
    <name type="common">Sea mussel</name>
    <dbReference type="NCBI Taxonomy" id="42192"/>
    <lineage>
        <taxon>Eukaryota</taxon>
        <taxon>Metazoa</taxon>
        <taxon>Spiralia</taxon>
        <taxon>Lophotrochozoa</taxon>
        <taxon>Mollusca</taxon>
        <taxon>Bivalvia</taxon>
        <taxon>Autobranchia</taxon>
        <taxon>Pteriomorphia</taxon>
        <taxon>Mytilida</taxon>
        <taxon>Mytiloidea</taxon>
        <taxon>Mytilidae</taxon>
        <taxon>Mytilinae</taxon>
        <taxon>Mytilus</taxon>
    </lineage>
</organism>
<evidence type="ECO:0000313" key="2">
    <source>
        <dbReference type="EMBL" id="CAC5410260.1"/>
    </source>
</evidence>
<evidence type="ECO:0000256" key="1">
    <source>
        <dbReference type="SAM" id="Coils"/>
    </source>
</evidence>
<sequence>MALNLCDPEIKVILQNDIIEKHYSADCLPQKLVDPSTEKSSRCLYEHIDTTIYEKEARMVAYRTTHERLQPWIKALNLELSGTLPTELNSKAIMSQSHELDDYTVVKEVINTKASQHNINDTDGISCASGETTDIHVSHDQPTKLLPSTTLSDLNNNSSCIDKCDLERMESCFSNSILKLENSCMDNTDKIITALNSKIDTLKSTSNMVKSQADGNISILENKLHHLKDELSHNKSLLNETREQLRNTVSSANYAQETYEHRIRDKNDEI</sequence>
<dbReference type="AlphaFoldDB" id="A0A6J8DTZ4"/>
<reference evidence="2 3" key="1">
    <citation type="submission" date="2020-06" db="EMBL/GenBank/DDBJ databases">
        <authorList>
            <person name="Li R."/>
            <person name="Bekaert M."/>
        </authorList>
    </citation>
    <scope>NUCLEOTIDE SEQUENCE [LARGE SCALE GENOMIC DNA]</scope>
    <source>
        <strain evidence="3">wild</strain>
    </source>
</reference>
<dbReference type="EMBL" id="CACVKT020007760">
    <property type="protein sequence ID" value="CAC5410260.1"/>
    <property type="molecule type" value="Genomic_DNA"/>
</dbReference>
<keyword evidence="1" id="KW-0175">Coiled coil</keyword>
<evidence type="ECO:0000313" key="3">
    <source>
        <dbReference type="Proteomes" id="UP000507470"/>
    </source>
</evidence>
<accession>A0A6J8DTZ4</accession>
<feature type="coiled-coil region" evidence="1">
    <location>
        <begin position="210"/>
        <end position="248"/>
    </location>
</feature>
<keyword evidence="3" id="KW-1185">Reference proteome</keyword>
<gene>
    <name evidence="2" type="ORF">MCOR_43461</name>
</gene>
<proteinExistence type="predicted"/>